<dbReference type="OrthoDB" id="290777at2"/>
<accession>A0A517XQZ9</accession>
<feature type="region of interest" description="Disordered" evidence="1">
    <location>
        <begin position="35"/>
        <end position="122"/>
    </location>
</feature>
<keyword evidence="3" id="KW-1185">Reference proteome</keyword>
<evidence type="ECO:0000313" key="2">
    <source>
        <dbReference type="EMBL" id="QDU19919.1"/>
    </source>
</evidence>
<dbReference type="Proteomes" id="UP000319576">
    <property type="component" value="Chromosome"/>
</dbReference>
<name>A0A517XQZ9_9BACT</name>
<dbReference type="Gene3D" id="3.90.190.10">
    <property type="entry name" value="Protein tyrosine phosphatase superfamily"/>
    <property type="match status" value="1"/>
</dbReference>
<gene>
    <name evidence="2" type="ORF">ETAA1_18580</name>
</gene>
<sequence length="268" mass="27745">MRRKLLLTAVLVAGVVGGCRHKCCSSSVGTPRPYLPLPPSPGNIPPPGVPISPAPGGQLPPADLGAFPGGSAAPRGPAPEILLPDPVPGGKSSLSSPGVLQPPARAPQVTQEPPVAAGAEPAGGVPGFVRVNPTAASGRRPALDGFDTLKRQGFRSVVYLHAAGADVAAVRDVAEKKGLTFTAIETTPETLPAAATAFDRALLDRSAQPVYVFDDDGLRAGALWYVRFRTADQLSPEVARIRARGLGLTDESDEARAYWVAIQQHVGR</sequence>
<dbReference type="PROSITE" id="PS51257">
    <property type="entry name" value="PROKAR_LIPOPROTEIN"/>
    <property type="match status" value="1"/>
</dbReference>
<evidence type="ECO:0000313" key="3">
    <source>
        <dbReference type="Proteomes" id="UP000319576"/>
    </source>
</evidence>
<dbReference type="KEGG" id="uli:ETAA1_18580"/>
<dbReference type="RefSeq" id="WP_145236621.1">
    <property type="nucleotide sequence ID" value="NZ_CP036273.1"/>
</dbReference>
<feature type="compositionally biased region" description="Pro residues" evidence="1">
    <location>
        <begin position="35"/>
        <end position="53"/>
    </location>
</feature>
<dbReference type="EMBL" id="CP036273">
    <property type="protein sequence ID" value="QDU19919.1"/>
    <property type="molecule type" value="Genomic_DNA"/>
</dbReference>
<dbReference type="InterPro" id="IPR029021">
    <property type="entry name" value="Prot-tyrosine_phosphatase-like"/>
</dbReference>
<feature type="compositionally biased region" description="Low complexity" evidence="1">
    <location>
        <begin position="65"/>
        <end position="79"/>
    </location>
</feature>
<protein>
    <submittedName>
        <fullName evidence="2">Uncharacterized protein</fullName>
    </submittedName>
</protein>
<evidence type="ECO:0000256" key="1">
    <source>
        <dbReference type="SAM" id="MobiDB-lite"/>
    </source>
</evidence>
<reference evidence="2 3" key="1">
    <citation type="submission" date="2019-02" db="EMBL/GenBank/DDBJ databases">
        <title>Deep-cultivation of Planctomycetes and their phenomic and genomic characterization uncovers novel biology.</title>
        <authorList>
            <person name="Wiegand S."/>
            <person name="Jogler M."/>
            <person name="Boedeker C."/>
            <person name="Pinto D."/>
            <person name="Vollmers J."/>
            <person name="Rivas-Marin E."/>
            <person name="Kohn T."/>
            <person name="Peeters S.H."/>
            <person name="Heuer A."/>
            <person name="Rast P."/>
            <person name="Oberbeckmann S."/>
            <person name="Bunk B."/>
            <person name="Jeske O."/>
            <person name="Meyerdierks A."/>
            <person name="Storesund J.E."/>
            <person name="Kallscheuer N."/>
            <person name="Luecker S."/>
            <person name="Lage O.M."/>
            <person name="Pohl T."/>
            <person name="Merkel B.J."/>
            <person name="Hornburger P."/>
            <person name="Mueller R.-W."/>
            <person name="Bruemmer F."/>
            <person name="Labrenz M."/>
            <person name="Spormann A.M."/>
            <person name="Op den Camp H."/>
            <person name="Overmann J."/>
            <person name="Amann R."/>
            <person name="Jetten M.S.M."/>
            <person name="Mascher T."/>
            <person name="Medema M.H."/>
            <person name="Devos D.P."/>
            <person name="Kaster A.-K."/>
            <person name="Ovreas L."/>
            <person name="Rohde M."/>
            <person name="Galperin M.Y."/>
            <person name="Jogler C."/>
        </authorList>
    </citation>
    <scope>NUCLEOTIDE SEQUENCE [LARGE SCALE GENOMIC DNA]</scope>
    <source>
        <strain evidence="2 3">ETA_A1</strain>
    </source>
</reference>
<dbReference type="AlphaFoldDB" id="A0A517XQZ9"/>
<feature type="compositionally biased region" description="Low complexity" evidence="1">
    <location>
        <begin position="112"/>
        <end position="122"/>
    </location>
</feature>
<proteinExistence type="predicted"/>
<organism evidence="2 3">
    <name type="scientific">Urbifossiella limnaea</name>
    <dbReference type="NCBI Taxonomy" id="2528023"/>
    <lineage>
        <taxon>Bacteria</taxon>
        <taxon>Pseudomonadati</taxon>
        <taxon>Planctomycetota</taxon>
        <taxon>Planctomycetia</taxon>
        <taxon>Gemmatales</taxon>
        <taxon>Gemmataceae</taxon>
        <taxon>Urbifossiella</taxon>
    </lineage>
</organism>